<accession>B8HTC9</accession>
<dbReference type="HOGENOM" id="CLU_140208_0_0_3"/>
<feature type="region of interest" description="Disordered" evidence="1">
    <location>
        <begin position="24"/>
        <end position="70"/>
    </location>
</feature>
<proteinExistence type="predicted"/>
<reference evidence="3" key="1">
    <citation type="submission" date="2009-01" db="EMBL/GenBank/DDBJ databases">
        <title>Complete sequence of chromosome Cyanothece sp. PCC 7425.</title>
        <authorList>
            <consortium name="US DOE Joint Genome Institute"/>
            <person name="Lucas S."/>
            <person name="Copeland A."/>
            <person name="Lapidus A."/>
            <person name="Glavina del Rio T."/>
            <person name="Dalin E."/>
            <person name="Tice H."/>
            <person name="Bruce D."/>
            <person name="Goodwin L."/>
            <person name="Pitluck S."/>
            <person name="Sims D."/>
            <person name="Meineke L."/>
            <person name="Brettin T."/>
            <person name="Detter J.C."/>
            <person name="Han C."/>
            <person name="Larimer F."/>
            <person name="Land M."/>
            <person name="Hauser L."/>
            <person name="Kyrpides N."/>
            <person name="Ovchinnikova G."/>
            <person name="Liberton M."/>
            <person name="Stoeckel J."/>
            <person name="Banerjee A."/>
            <person name="Singh A."/>
            <person name="Page L."/>
            <person name="Sato H."/>
            <person name="Zhao L."/>
            <person name="Sherman L."/>
            <person name="Pakrasi H."/>
            <person name="Richardson P."/>
        </authorList>
    </citation>
    <scope>NUCLEOTIDE SEQUENCE</scope>
    <source>
        <strain evidence="3">PCC 7425</strain>
    </source>
</reference>
<evidence type="ECO:0000256" key="1">
    <source>
        <dbReference type="SAM" id="MobiDB-lite"/>
    </source>
</evidence>
<evidence type="ECO:0000313" key="3">
    <source>
        <dbReference type="EMBL" id="ACL44355.1"/>
    </source>
</evidence>
<evidence type="ECO:0000256" key="2">
    <source>
        <dbReference type="SAM" id="SignalP"/>
    </source>
</evidence>
<name>B8HTC9_CYAP4</name>
<gene>
    <name evidence="3" type="ordered locus">Cyan7425_1990</name>
</gene>
<protein>
    <recommendedName>
        <fullName evidence="4">YtkA-like domain-containing protein</fullName>
    </recommendedName>
</protein>
<feature type="signal peptide" evidence="2">
    <location>
        <begin position="1"/>
        <end position="26"/>
    </location>
</feature>
<dbReference type="AlphaFoldDB" id="B8HTC9"/>
<organism evidence="3">
    <name type="scientific">Cyanothece sp. (strain PCC 7425 / ATCC 29141)</name>
    <dbReference type="NCBI Taxonomy" id="395961"/>
    <lineage>
        <taxon>Bacteria</taxon>
        <taxon>Bacillati</taxon>
        <taxon>Cyanobacteriota</taxon>
        <taxon>Cyanophyceae</taxon>
        <taxon>Gomontiellales</taxon>
        <taxon>Cyanothecaceae</taxon>
        <taxon>Cyanothece</taxon>
    </lineage>
</organism>
<sequence length="166" mass="17625">MQLKVMTVAIATWGLLWLGACSSTQTATPPSSSTPASENPSAATSSPTASPDPTTAVKLGTHGGQGGQVIESGPYHLELLTFKEADNTHIDFFLQKGDNHEPIPNAKVTAQVQLPDGSQQSLDMKYDDNGKHYVAILPTAAPGEYKIAILTDIDGEKVNGRFSFKQ</sequence>
<feature type="chain" id="PRO_5002873692" description="YtkA-like domain-containing protein" evidence="2">
    <location>
        <begin position="27"/>
        <end position="166"/>
    </location>
</feature>
<dbReference type="KEGG" id="cyn:Cyan7425_1990"/>
<dbReference type="OrthoDB" id="563554at2"/>
<feature type="compositionally biased region" description="Low complexity" evidence="1">
    <location>
        <begin position="24"/>
        <end position="56"/>
    </location>
</feature>
<evidence type="ECO:0008006" key="4">
    <source>
        <dbReference type="Google" id="ProtNLM"/>
    </source>
</evidence>
<keyword evidence="2" id="KW-0732">Signal</keyword>
<dbReference type="EMBL" id="CP001344">
    <property type="protein sequence ID" value="ACL44355.1"/>
    <property type="molecule type" value="Genomic_DNA"/>
</dbReference>
<dbReference type="eggNOG" id="ENOG5032TVN">
    <property type="taxonomic scope" value="Bacteria"/>
</dbReference>
<dbReference type="STRING" id="395961.Cyan7425_1990"/>
<dbReference type="PROSITE" id="PS51257">
    <property type="entry name" value="PROKAR_LIPOPROTEIN"/>
    <property type="match status" value="1"/>
</dbReference>